<evidence type="ECO:0000256" key="5">
    <source>
        <dbReference type="SAM" id="MobiDB-lite"/>
    </source>
</evidence>
<dbReference type="InterPro" id="IPR010920">
    <property type="entry name" value="LSM_dom_sf"/>
</dbReference>
<keyword evidence="4 6" id="KW-0472">Membrane</keyword>
<feature type="compositionally biased region" description="Polar residues" evidence="5">
    <location>
        <begin position="70"/>
        <end position="101"/>
    </location>
</feature>
<keyword evidence="10" id="KW-1185">Reference proteome</keyword>
<keyword evidence="2 6" id="KW-0812">Transmembrane</keyword>
<feature type="transmembrane region" description="Helical" evidence="6">
    <location>
        <begin position="682"/>
        <end position="706"/>
    </location>
</feature>
<feature type="compositionally biased region" description="Low complexity" evidence="5">
    <location>
        <begin position="58"/>
        <end position="69"/>
    </location>
</feature>
<feature type="domain" description="Mechanosensitive ion channel protein Msy1/2-like transmembrane" evidence="8">
    <location>
        <begin position="148"/>
        <end position="262"/>
    </location>
</feature>
<evidence type="ECO:0000256" key="1">
    <source>
        <dbReference type="ARBA" id="ARBA00004370"/>
    </source>
</evidence>
<feature type="transmembrane region" description="Helical" evidence="6">
    <location>
        <begin position="234"/>
        <end position="253"/>
    </location>
</feature>
<protein>
    <recommendedName>
        <fullName evidence="11">EF-hand domain-containing protein</fullName>
    </recommendedName>
</protein>
<evidence type="ECO:0000256" key="4">
    <source>
        <dbReference type="ARBA" id="ARBA00023136"/>
    </source>
</evidence>
<feature type="transmembrane region" description="Helical" evidence="6">
    <location>
        <begin position="337"/>
        <end position="362"/>
    </location>
</feature>
<comment type="caution">
    <text evidence="9">The sequence shown here is derived from an EMBL/GenBank/DDBJ whole genome shotgun (WGS) entry which is preliminary data.</text>
</comment>
<name>A0AAN6JQC7_9BASI</name>
<gene>
    <name evidence="9" type="ORF">OC846_005308</name>
</gene>
<dbReference type="Pfam" id="PF25886">
    <property type="entry name" value="Msy1"/>
    <property type="match status" value="1"/>
</dbReference>
<feature type="compositionally biased region" description="Low complexity" evidence="5">
    <location>
        <begin position="463"/>
        <end position="487"/>
    </location>
</feature>
<evidence type="ECO:0000256" key="3">
    <source>
        <dbReference type="ARBA" id="ARBA00022989"/>
    </source>
</evidence>
<dbReference type="AlphaFoldDB" id="A0AAN6JQC7"/>
<feature type="region of interest" description="Disordered" evidence="5">
    <location>
        <begin position="408"/>
        <end position="429"/>
    </location>
</feature>
<feature type="domain" description="Mechanosensitive ion channel MscS" evidence="7">
    <location>
        <begin position="698"/>
        <end position="765"/>
    </location>
</feature>
<evidence type="ECO:0000256" key="2">
    <source>
        <dbReference type="ARBA" id="ARBA00022692"/>
    </source>
</evidence>
<accession>A0AAN6JQC7</accession>
<dbReference type="Pfam" id="PF00924">
    <property type="entry name" value="MS_channel_2nd"/>
    <property type="match status" value="1"/>
</dbReference>
<dbReference type="GO" id="GO:0016020">
    <property type="term" value="C:membrane"/>
    <property type="evidence" value="ECO:0007669"/>
    <property type="project" value="UniProtKB-SubCell"/>
</dbReference>
<feature type="region of interest" description="Disordered" evidence="5">
    <location>
        <begin position="444"/>
        <end position="487"/>
    </location>
</feature>
<feature type="region of interest" description="Disordered" evidence="5">
    <location>
        <begin position="876"/>
        <end position="919"/>
    </location>
</feature>
<feature type="transmembrane region" description="Helical" evidence="6">
    <location>
        <begin position="154"/>
        <end position="177"/>
    </location>
</feature>
<evidence type="ECO:0000256" key="6">
    <source>
        <dbReference type="SAM" id="Phobius"/>
    </source>
</evidence>
<evidence type="ECO:0000313" key="10">
    <source>
        <dbReference type="Proteomes" id="UP001176517"/>
    </source>
</evidence>
<dbReference type="EMBL" id="JAPDMZ010000196">
    <property type="protein sequence ID" value="KAK0546335.1"/>
    <property type="molecule type" value="Genomic_DNA"/>
</dbReference>
<dbReference type="GO" id="GO:0006874">
    <property type="term" value="P:intracellular calcium ion homeostasis"/>
    <property type="evidence" value="ECO:0007669"/>
    <property type="project" value="TreeGrafter"/>
</dbReference>
<dbReference type="InterPro" id="IPR006685">
    <property type="entry name" value="MscS_channel_2nd"/>
</dbReference>
<evidence type="ECO:0008006" key="11">
    <source>
        <dbReference type="Google" id="ProtNLM"/>
    </source>
</evidence>
<evidence type="ECO:0000259" key="7">
    <source>
        <dbReference type="Pfam" id="PF00924"/>
    </source>
</evidence>
<feature type="region of interest" description="Disordered" evidence="5">
    <location>
        <begin position="1"/>
        <end position="101"/>
    </location>
</feature>
<evidence type="ECO:0000313" key="9">
    <source>
        <dbReference type="EMBL" id="KAK0546335.1"/>
    </source>
</evidence>
<dbReference type="PANTHER" id="PTHR31323:SF15">
    <property type="entry name" value="MECHANOSENSITIVE ION CHANNEL PROTEIN MSY1"/>
    <property type="match status" value="1"/>
</dbReference>
<comment type="subcellular location">
    <subcellularLocation>
        <location evidence="1">Membrane</location>
    </subcellularLocation>
</comment>
<dbReference type="PANTHER" id="PTHR31323">
    <property type="entry name" value="MECHANOSENSITIVE ION CHANNEL PROTEIN MSY2"/>
    <property type="match status" value="1"/>
</dbReference>
<feature type="compositionally biased region" description="Low complexity" evidence="5">
    <location>
        <begin position="410"/>
        <end position="420"/>
    </location>
</feature>
<dbReference type="InterPro" id="IPR023408">
    <property type="entry name" value="MscS_beta-dom_sf"/>
</dbReference>
<organism evidence="9 10">
    <name type="scientific">Tilletia horrida</name>
    <dbReference type="NCBI Taxonomy" id="155126"/>
    <lineage>
        <taxon>Eukaryota</taxon>
        <taxon>Fungi</taxon>
        <taxon>Dikarya</taxon>
        <taxon>Basidiomycota</taxon>
        <taxon>Ustilaginomycotina</taxon>
        <taxon>Exobasidiomycetes</taxon>
        <taxon>Tilletiales</taxon>
        <taxon>Tilletiaceae</taxon>
        <taxon>Tilletia</taxon>
    </lineage>
</organism>
<reference evidence="9" key="1">
    <citation type="journal article" date="2023" name="PhytoFront">
        <title>Draft Genome Resources of Seven Strains of Tilletia horrida, Causal Agent of Kernel Smut of Rice.</title>
        <authorList>
            <person name="Khanal S."/>
            <person name="Antony Babu S."/>
            <person name="Zhou X.G."/>
        </authorList>
    </citation>
    <scope>NUCLEOTIDE SEQUENCE</scope>
    <source>
        <strain evidence="9">TX6</strain>
    </source>
</reference>
<feature type="transmembrane region" description="Helical" evidence="6">
    <location>
        <begin position="192"/>
        <end position="213"/>
    </location>
</feature>
<evidence type="ECO:0000259" key="8">
    <source>
        <dbReference type="Pfam" id="PF25886"/>
    </source>
</evidence>
<proteinExistence type="predicted"/>
<feature type="compositionally biased region" description="Gly residues" evidence="5">
    <location>
        <begin position="979"/>
        <end position="1000"/>
    </location>
</feature>
<feature type="region of interest" description="Disordered" evidence="5">
    <location>
        <begin position="946"/>
        <end position="1000"/>
    </location>
</feature>
<dbReference type="SUPFAM" id="SSF50182">
    <property type="entry name" value="Sm-like ribonucleoproteins"/>
    <property type="match status" value="1"/>
</dbReference>
<sequence length="1000" mass="108555">MSEQHRRGGGGGPAGEGEWSSQQYTLRSDPYHQDYAARPQYGGAGHFQGVDGSEPSKQQQQQHVQITDQLPNPRSNQYPPPSASEQQQQYQPRPNPATYKSNTSADWARLLGRAGYQAAPINDEHQQYRGRGPANSPLRSMLPNSIFRLFRKSAFIFIIAAVLWIPGIVALTAYSAGPHNNYSRPRVWKVGIFWWSCWLSSIWVGWWVSIFVFKAIPRLLGGTVGVFLIETKHYIQYLMVLSRYIALFAWTFLVCCSTFRTSLARANAKRNDLIPGLDIMAGRDPAKSGDVPVTSSNSSSASGLTGLDPNSLFNSTSIIGQDSLTSTYNLMLTLTHLWFGLVISAALLLAEKFLIQVIALSFHRVSYEDRLAQNKLHVEILTTLYDHAIKSGAISSAASSRPGTPPLLFSGKGSKAASSAGGNGTAHSKRSSFFDYERLHFRHRSGARSRRGGGGGSAGMSQLDPSSISLTPTTSTTSSDLAADDAPVNNNNSIMGFAAAEMGAESDWAAAQHLRAMRLRFKNGVPLPAKVSPRTAVIVALSSAGETRKLCLKIFRALSHLPSSPTLTGEEDRVLEFADIARAFAGHHGDKTGHNGNTAAKVAWEMLDRDFNGDVNEDEMLAAGQEIHREREALMSSMRDIDSAVGRLDQVFMSFFGIISVTIVAGLISVKFSSLVTSFGTVLLGLSWLLSSTAQEALSAIIFLFVKHPYDVGDRVIINPQGSGDVTYVVAEIQLLSTIFKTTTGMYVQISHSVLTTRVVNNLRRSGPIEETITIDVPYSTTFVQIEQLRELMIDWVADQPRDFFPGLNIAVLDLPEFKTITLQTGIRYKSNWQAGGLKTARKNRWMCRFKEALSETGIALPDPPSTTRITMIPYPMPESETAKPTPAEALAGTRGVDPSDEADGNNASSTQAGAPSRTREVFNFLDSTDGQDAKLLNLRSVRQRGQEGGGVDMRSGYSSSLGQGAVGQASVDMRRRGFNGGSAGASGRGQTGYGGDDAA</sequence>
<dbReference type="InterPro" id="IPR058650">
    <property type="entry name" value="Msy1/2-like"/>
</dbReference>
<keyword evidence="3 6" id="KW-1133">Transmembrane helix</keyword>
<dbReference type="Gene3D" id="2.30.30.60">
    <property type="match status" value="1"/>
</dbReference>
<dbReference type="GO" id="GO:0005262">
    <property type="term" value="F:calcium channel activity"/>
    <property type="evidence" value="ECO:0007669"/>
    <property type="project" value="TreeGrafter"/>
</dbReference>
<dbReference type="Proteomes" id="UP001176517">
    <property type="component" value="Unassembled WGS sequence"/>
</dbReference>
<feature type="transmembrane region" description="Helical" evidence="6">
    <location>
        <begin position="651"/>
        <end position="670"/>
    </location>
</feature>